<dbReference type="InterPro" id="IPR014718">
    <property type="entry name" value="GH-type_carb-bd"/>
</dbReference>
<evidence type="ECO:0000256" key="2">
    <source>
        <dbReference type="ARBA" id="ARBA00011245"/>
    </source>
</evidence>
<keyword evidence="3" id="KW-0106">Calcium</keyword>
<evidence type="ECO:0000313" key="4">
    <source>
        <dbReference type="EMBL" id="MDN5202138.1"/>
    </source>
</evidence>
<dbReference type="Proteomes" id="UP001172082">
    <property type="component" value="Unassembled WGS sequence"/>
</dbReference>
<comment type="cofactor">
    <cofactor evidence="1">
        <name>Ca(2+)</name>
        <dbReference type="ChEBI" id="CHEBI:29108"/>
    </cofactor>
</comment>
<comment type="caution">
    <text evidence="4">The sequence shown here is derived from an EMBL/GenBank/DDBJ whole genome shotgun (WGS) entry which is preliminary data.</text>
</comment>
<reference evidence="4" key="1">
    <citation type="submission" date="2023-06" db="EMBL/GenBank/DDBJ databases">
        <title>Genomic of Parafulvivirga corallium.</title>
        <authorList>
            <person name="Wang G."/>
        </authorList>
    </citation>
    <scope>NUCLEOTIDE SEQUENCE</scope>
    <source>
        <strain evidence="4">BMA10</strain>
    </source>
</reference>
<organism evidence="4 5">
    <name type="scientific">Splendidivirga corallicola</name>
    <dbReference type="NCBI Taxonomy" id="3051826"/>
    <lineage>
        <taxon>Bacteria</taxon>
        <taxon>Pseudomonadati</taxon>
        <taxon>Bacteroidota</taxon>
        <taxon>Cytophagia</taxon>
        <taxon>Cytophagales</taxon>
        <taxon>Splendidivirgaceae</taxon>
        <taxon>Splendidivirga</taxon>
    </lineage>
</organism>
<dbReference type="EMBL" id="JAUJEA010000004">
    <property type="protein sequence ID" value="MDN5202138.1"/>
    <property type="molecule type" value="Genomic_DNA"/>
</dbReference>
<dbReference type="RefSeq" id="WP_346752164.1">
    <property type="nucleotide sequence ID" value="NZ_JAUJEA010000004.1"/>
</dbReference>
<dbReference type="Gene3D" id="2.70.98.10">
    <property type="match status" value="1"/>
</dbReference>
<accession>A0ABT8KNX9</accession>
<keyword evidence="5" id="KW-1185">Reference proteome</keyword>
<comment type="subunit">
    <text evidence="2">Monomer.</text>
</comment>
<dbReference type="PROSITE" id="PS51257">
    <property type="entry name" value="PROKAR_LIPOPROTEIN"/>
    <property type="match status" value="1"/>
</dbReference>
<proteinExistence type="predicted"/>
<protein>
    <submittedName>
        <fullName evidence="4">Uncharacterized protein</fullName>
    </submittedName>
</protein>
<gene>
    <name evidence="4" type="ORF">QQ008_12210</name>
</gene>
<evidence type="ECO:0000256" key="3">
    <source>
        <dbReference type="ARBA" id="ARBA00022837"/>
    </source>
</evidence>
<evidence type="ECO:0000313" key="5">
    <source>
        <dbReference type="Proteomes" id="UP001172082"/>
    </source>
</evidence>
<sequence length="89" mass="9716">MKGVFGVLLSIILFSCQDKQKTFLIQSPDGQVRVTITSTGDSLTYNLNWNGKEVLGISKLDILPDSVGKVIKASRKQMIIYGNRSGGNL</sequence>
<name>A0ABT8KNX9_9BACT</name>
<evidence type="ECO:0000256" key="1">
    <source>
        <dbReference type="ARBA" id="ARBA00001913"/>
    </source>
</evidence>